<dbReference type="EMBL" id="JBHSWV010000022">
    <property type="protein sequence ID" value="MFC6763858.1"/>
    <property type="molecule type" value="Genomic_DNA"/>
</dbReference>
<organism evidence="3 4">
    <name type="scientific">Natrinema soli</name>
    <dbReference type="NCBI Taxonomy" id="1930624"/>
    <lineage>
        <taxon>Archaea</taxon>
        <taxon>Methanobacteriati</taxon>
        <taxon>Methanobacteriota</taxon>
        <taxon>Stenosarchaea group</taxon>
        <taxon>Halobacteria</taxon>
        <taxon>Halobacteriales</taxon>
        <taxon>Natrialbaceae</taxon>
        <taxon>Natrinema</taxon>
    </lineage>
</organism>
<keyword evidence="4" id="KW-1185">Reference proteome</keyword>
<evidence type="ECO:0000259" key="2">
    <source>
        <dbReference type="Pfam" id="PF08327"/>
    </source>
</evidence>
<dbReference type="Proteomes" id="UP001596383">
    <property type="component" value="Unassembled WGS sequence"/>
</dbReference>
<proteinExistence type="inferred from homology"/>
<evidence type="ECO:0000313" key="4">
    <source>
        <dbReference type="Proteomes" id="UP001596383"/>
    </source>
</evidence>
<dbReference type="AlphaFoldDB" id="A0ABD5SFK1"/>
<dbReference type="Gene3D" id="3.30.530.20">
    <property type="match status" value="1"/>
</dbReference>
<sequence length="167" mass="19213">MTEIETDQTKLTVEPDTRAIEIRRGFDAPREQVFEAYVDPDRIPDWWGPRRYETIVDEMDARPGGQWRFVSRDDEGNEYGFRGVYHDVVAPERIVQTWEFEGSPGDVSLETATFEDVDGRTRMTAQSVFQTVEARDANAESGMQEGARETWERLAELVEESETGREA</sequence>
<evidence type="ECO:0000313" key="3">
    <source>
        <dbReference type="EMBL" id="MFC6763858.1"/>
    </source>
</evidence>
<dbReference type="InterPro" id="IPR013538">
    <property type="entry name" value="ASHA1/2-like_C"/>
</dbReference>
<comment type="similarity">
    <text evidence="1">Belongs to the AHA1 family.</text>
</comment>
<reference evidence="3 4" key="1">
    <citation type="journal article" date="2019" name="Int. J. Syst. Evol. Microbiol.">
        <title>The Global Catalogue of Microorganisms (GCM) 10K type strain sequencing project: providing services to taxonomists for standard genome sequencing and annotation.</title>
        <authorList>
            <consortium name="The Broad Institute Genomics Platform"/>
            <consortium name="The Broad Institute Genome Sequencing Center for Infectious Disease"/>
            <person name="Wu L."/>
            <person name="Ma J."/>
        </authorList>
    </citation>
    <scope>NUCLEOTIDE SEQUENCE [LARGE SCALE GENOMIC DNA]</scope>
    <source>
        <strain evidence="3 4">LMG 29247</strain>
    </source>
</reference>
<gene>
    <name evidence="3" type="ORF">ACFQE6_01910</name>
</gene>
<dbReference type="SUPFAM" id="SSF55961">
    <property type="entry name" value="Bet v1-like"/>
    <property type="match status" value="1"/>
</dbReference>
<accession>A0ABD5SFK1</accession>
<dbReference type="CDD" id="cd07826">
    <property type="entry name" value="SRPBCC_CalC_Aha1-like_9"/>
    <property type="match status" value="1"/>
</dbReference>
<dbReference type="InterPro" id="IPR023393">
    <property type="entry name" value="START-like_dom_sf"/>
</dbReference>
<protein>
    <submittedName>
        <fullName evidence="3">SRPBCC family protein</fullName>
    </submittedName>
</protein>
<dbReference type="RefSeq" id="WP_273736959.1">
    <property type="nucleotide sequence ID" value="NZ_JAQIVI010000022.1"/>
</dbReference>
<dbReference type="Pfam" id="PF08327">
    <property type="entry name" value="AHSA1"/>
    <property type="match status" value="1"/>
</dbReference>
<comment type="caution">
    <text evidence="3">The sequence shown here is derived from an EMBL/GenBank/DDBJ whole genome shotgun (WGS) entry which is preliminary data.</text>
</comment>
<name>A0ABD5SFK1_9EURY</name>
<feature type="domain" description="Activator of Hsp90 ATPase homologue 1/2-like C-terminal" evidence="2">
    <location>
        <begin position="27"/>
        <end position="159"/>
    </location>
</feature>
<evidence type="ECO:0000256" key="1">
    <source>
        <dbReference type="ARBA" id="ARBA00006817"/>
    </source>
</evidence>